<sequence>MKIRRTPWWQYVVALLLGLIAGCLLVQVSESSGLSLLGAPWFVSVVLLLLGIVVLVMALQVHQYATTDPQKRARLKPLDPTKAVYTLMLSKALGLTGAALAGWYVGQILLVLDHIEADYYATAVTQCAVAAVICLADMVIGIVGEWLCQLPPMEGPENPKMKAAKRRRGIASATAKTRH</sequence>
<dbReference type="RefSeq" id="WP_003814779.1">
    <property type="nucleotide sequence ID" value="NZ_AP024712.1"/>
</dbReference>
<comment type="caution">
    <text evidence="3">The sequence shown here is derived from an EMBL/GenBank/DDBJ whole genome shotgun (WGS) entry which is preliminary data.</text>
</comment>
<dbReference type="OMA" id="CIADMII"/>
<dbReference type="PATRIC" id="fig|1681.23.peg.106"/>
<dbReference type="EMBL" id="LRPO01000031">
    <property type="protein sequence ID" value="KWZ81375.1"/>
    <property type="molecule type" value="Genomic_DNA"/>
</dbReference>
<evidence type="ECO:0000256" key="1">
    <source>
        <dbReference type="SAM" id="MobiDB-lite"/>
    </source>
</evidence>
<dbReference type="EMBL" id="QRLR01000002">
    <property type="protein sequence ID" value="RHJ23736.1"/>
    <property type="molecule type" value="Genomic_DNA"/>
</dbReference>
<evidence type="ECO:0000256" key="2">
    <source>
        <dbReference type="SAM" id="Phobius"/>
    </source>
</evidence>
<evidence type="ECO:0000313" key="5">
    <source>
        <dbReference type="Proteomes" id="UP000070092"/>
    </source>
</evidence>
<organism evidence="3 5">
    <name type="scientific">Bifidobacterium bifidum</name>
    <dbReference type="NCBI Taxonomy" id="1681"/>
    <lineage>
        <taxon>Bacteria</taxon>
        <taxon>Bacillati</taxon>
        <taxon>Actinomycetota</taxon>
        <taxon>Actinomycetes</taxon>
        <taxon>Bifidobacteriales</taxon>
        <taxon>Bifidobacteriaceae</taxon>
        <taxon>Bifidobacterium</taxon>
    </lineage>
</organism>
<dbReference type="AlphaFoldDB" id="A0A0E2ZUZ7"/>
<keyword evidence="2" id="KW-0472">Membrane</keyword>
<dbReference type="PROSITE" id="PS51257">
    <property type="entry name" value="PROKAR_LIPOPROTEIN"/>
    <property type="match status" value="1"/>
</dbReference>
<gene>
    <name evidence="4" type="ORF">DW137_03655</name>
    <name evidence="3" type="ORF">HMPREF3196_01042</name>
</gene>
<feature type="transmembrane region" description="Helical" evidence="2">
    <location>
        <begin position="41"/>
        <end position="62"/>
    </location>
</feature>
<dbReference type="InterPro" id="IPR021517">
    <property type="entry name" value="DUF3180"/>
</dbReference>
<keyword evidence="2" id="KW-1133">Transmembrane helix</keyword>
<dbReference type="Proteomes" id="UP000283727">
    <property type="component" value="Unassembled WGS sequence"/>
</dbReference>
<reference evidence="4 6" key="2">
    <citation type="submission" date="2018-08" db="EMBL/GenBank/DDBJ databases">
        <title>A genome reference for cultivated species of the human gut microbiota.</title>
        <authorList>
            <person name="Zou Y."/>
            <person name="Xue W."/>
            <person name="Luo G."/>
        </authorList>
    </citation>
    <scope>NUCLEOTIDE SEQUENCE [LARGE SCALE GENOMIC DNA]</scope>
    <source>
        <strain evidence="4 6">AM12-10</strain>
    </source>
</reference>
<evidence type="ECO:0000313" key="6">
    <source>
        <dbReference type="Proteomes" id="UP000283727"/>
    </source>
</evidence>
<reference evidence="3 5" key="1">
    <citation type="submission" date="2016-01" db="EMBL/GenBank/DDBJ databases">
        <authorList>
            <person name="Oliw E.H."/>
        </authorList>
    </citation>
    <scope>NUCLEOTIDE SEQUENCE [LARGE SCALE GENOMIC DNA]</scope>
    <source>
        <strain evidence="3 5">MJR8628B</strain>
    </source>
</reference>
<feature type="transmembrane region" description="Helical" evidence="2">
    <location>
        <begin position="119"/>
        <end position="143"/>
    </location>
</feature>
<protein>
    <submittedName>
        <fullName evidence="4">DUF3180 domain-containing protein</fullName>
    </submittedName>
</protein>
<feature type="transmembrane region" description="Helical" evidence="2">
    <location>
        <begin position="83"/>
        <end position="104"/>
    </location>
</feature>
<keyword evidence="2" id="KW-0812">Transmembrane</keyword>
<evidence type="ECO:0000313" key="4">
    <source>
        <dbReference type="EMBL" id="RHJ23736.1"/>
    </source>
</evidence>
<accession>A0A0E2ZUZ7</accession>
<dbReference type="Pfam" id="PF11377">
    <property type="entry name" value="DUF3180"/>
    <property type="match status" value="1"/>
</dbReference>
<dbReference type="Proteomes" id="UP000070092">
    <property type="component" value="Unassembled WGS sequence"/>
</dbReference>
<dbReference type="GeneID" id="93092998"/>
<proteinExistence type="predicted"/>
<feature type="region of interest" description="Disordered" evidence="1">
    <location>
        <begin position="157"/>
        <end position="179"/>
    </location>
</feature>
<name>A0A0E2ZUZ7_BIFBI</name>
<evidence type="ECO:0000313" key="3">
    <source>
        <dbReference type="EMBL" id="KWZ81375.1"/>
    </source>
</evidence>